<dbReference type="PANTHER" id="PTHR30441:SF8">
    <property type="entry name" value="DUF748 DOMAIN-CONTAINING PROTEIN"/>
    <property type="match status" value="1"/>
</dbReference>
<dbReference type="Gene3D" id="3.30.1330.60">
    <property type="entry name" value="OmpA-like domain"/>
    <property type="match status" value="1"/>
</dbReference>
<evidence type="ECO:0000313" key="2">
    <source>
        <dbReference type="Proteomes" id="UP000503004"/>
    </source>
</evidence>
<evidence type="ECO:0000313" key="1">
    <source>
        <dbReference type="EMBL" id="QJD31291.1"/>
    </source>
</evidence>
<dbReference type="PANTHER" id="PTHR30441">
    <property type="entry name" value="DUF748 DOMAIN-CONTAINING PROTEIN"/>
    <property type="match status" value="1"/>
</dbReference>
<protein>
    <submittedName>
        <fullName evidence="1">DUF748 domain-containing protein</fullName>
    </submittedName>
</protein>
<dbReference type="Proteomes" id="UP000503004">
    <property type="component" value="Chromosome"/>
</dbReference>
<gene>
    <name evidence="1" type="ORF">GNH96_02350</name>
</gene>
<dbReference type="InterPro" id="IPR008023">
    <property type="entry name" value="DUF748"/>
</dbReference>
<proteinExistence type="predicted"/>
<name>A0A858QBY7_9GAMM</name>
<dbReference type="InterPro" id="IPR036737">
    <property type="entry name" value="OmpA-like_sf"/>
</dbReference>
<keyword evidence="2" id="KW-1185">Reference proteome</keyword>
<accession>A0A858QBY7</accession>
<organism evidence="1 2">
    <name type="scientific">Methylococcus geothermalis</name>
    <dbReference type="NCBI Taxonomy" id="2681310"/>
    <lineage>
        <taxon>Bacteria</taxon>
        <taxon>Pseudomonadati</taxon>
        <taxon>Pseudomonadota</taxon>
        <taxon>Gammaproteobacteria</taxon>
        <taxon>Methylococcales</taxon>
        <taxon>Methylococcaceae</taxon>
        <taxon>Methylococcus</taxon>
    </lineage>
</organism>
<dbReference type="GO" id="GO:0005886">
    <property type="term" value="C:plasma membrane"/>
    <property type="evidence" value="ECO:0007669"/>
    <property type="project" value="TreeGrafter"/>
</dbReference>
<reference evidence="2" key="1">
    <citation type="submission" date="2019-12" db="EMBL/GenBank/DDBJ databases">
        <authorList>
            <person name="Awala S.I."/>
            <person name="Rhee S.K."/>
        </authorList>
    </citation>
    <scope>NUCLEOTIDE SEQUENCE [LARGE SCALE GENOMIC DNA]</scope>
    <source>
        <strain evidence="2">IM1</strain>
    </source>
</reference>
<dbReference type="Pfam" id="PF05359">
    <property type="entry name" value="DUF748"/>
    <property type="match status" value="1"/>
</dbReference>
<dbReference type="AlphaFoldDB" id="A0A858QBY7"/>
<dbReference type="InterPro" id="IPR052894">
    <property type="entry name" value="AsmA-related"/>
</dbReference>
<dbReference type="EMBL" id="CP046565">
    <property type="protein sequence ID" value="QJD31291.1"/>
    <property type="molecule type" value="Genomic_DNA"/>
</dbReference>
<dbReference type="GO" id="GO:0090313">
    <property type="term" value="P:regulation of protein targeting to membrane"/>
    <property type="evidence" value="ECO:0007669"/>
    <property type="project" value="TreeGrafter"/>
</dbReference>
<sequence length="1026" mass="111105">MDDVRFNPFSGKLELDGAVLDTPDGQPALRAEHIALNLAIRASLKYRNLIADGIAHGADIRINLDTKGSSNWTQLIGEAEDVSSAAIPFAIGQFSIKNSTLEFHDEGSNVVLNVAGMDADLYDLGPDLRRPARLELKGSSGARGRFEGTAALILSPVDINADFHTENLELMPIAAYLEDAGIVLKKGMLNGDLAFEYKSLDDRSVFSLKKSKLSGKDIQWRMGTDRAVDIQVGEVHVDELEYDGTKSTLSIGKAHLDVVSAAGPEGVGVRIGGADMGQLSVDFSDFAVQADSAGVNSTEVTKDDESGRIEMAISNIRSHGLGFRDGQVSVAGLEADRIVLQDFSDADGAPRELSFGKVSVQGGVGDIGKRLLSAEKFDSSDATIQAWIAAKGIVGMPGYAGIETAGWQSRPSKETWAVSLDEALIRNYRVRLVDRSIDPPASLDLADLDIRLTGLNTRQGKFALRLESSVGRRGKMTVEGTGRVDPPEADLHLRMQGIGLRPFRPYLNGLARIDLAKGRLNLEGDLAYRPVRGDTRFSGTAEIAGLVTFDKREGRHFVNWRSLRADELTLETAANRLSIRELIADKPYLRVVVSPERTLNLIENLFQPEPKTDMPRRAAVGERDGRPLAVTVGSLLVREGSADFSDLSLQPNVSVDIHGLSGFIRSLSSKPDAKAEVSIRGSISDASPVTISGRINPFQIGTFADIRMRFANVDLTELSPYSAKFAGYRIDRGKLDLDLHYQLSDRKLVADNNMVFDHLTLGERVESPNATSLPVKLAVSLMRGFDGKIDIDLPISGNLDDPNFSIGGLLAKAAVGVITKVVGSPFSAVGMLLDGGSDDAGSIRFATGSSSLEDPEKAKLDALAKALSDRSGLNLEIRGTARTGKDASALAEQQLRRQLENAKAIELRIGGGDQDRGPAGPVVLSDEDYHRLFSQFYRMRYPGASEWAELPKGERVLSRALFESARRKVLKDWTIGEIDLRRLAQARAAGIRSYLMQKGIEPNRIYLLDVYLSADDGDTVALLSLS</sequence>
<dbReference type="KEGG" id="metu:GNH96_02350"/>